<dbReference type="Bgee" id="ENSORLG00000029905">
    <property type="expression patterns" value="Expressed in ovary and 4 other cell types or tissues"/>
</dbReference>
<dbReference type="PANTHER" id="PTHR15503">
    <property type="entry name" value="LDOC1 RELATED"/>
    <property type="match status" value="1"/>
</dbReference>
<reference evidence="2 3" key="1">
    <citation type="journal article" date="2007" name="Nature">
        <title>The medaka draft genome and insights into vertebrate genome evolution.</title>
        <authorList>
            <person name="Kasahara M."/>
            <person name="Naruse K."/>
            <person name="Sasaki S."/>
            <person name="Nakatani Y."/>
            <person name="Qu W."/>
            <person name="Ahsan B."/>
            <person name="Yamada T."/>
            <person name="Nagayasu Y."/>
            <person name="Doi K."/>
            <person name="Kasai Y."/>
            <person name="Jindo T."/>
            <person name="Kobayashi D."/>
            <person name="Shimada A."/>
            <person name="Toyoda A."/>
            <person name="Kuroki Y."/>
            <person name="Fujiyama A."/>
            <person name="Sasaki T."/>
            <person name="Shimizu A."/>
            <person name="Asakawa S."/>
            <person name="Shimizu N."/>
            <person name="Hashimoto S."/>
            <person name="Yang J."/>
            <person name="Lee Y."/>
            <person name="Matsushima K."/>
            <person name="Sugano S."/>
            <person name="Sakaizumi M."/>
            <person name="Narita T."/>
            <person name="Ohishi K."/>
            <person name="Haga S."/>
            <person name="Ohta F."/>
            <person name="Nomoto H."/>
            <person name="Nogata K."/>
            <person name="Morishita T."/>
            <person name="Endo T."/>
            <person name="Shin-I T."/>
            <person name="Takeda H."/>
            <person name="Morishita S."/>
            <person name="Kohara Y."/>
        </authorList>
    </citation>
    <scope>NUCLEOTIDE SEQUENCE [LARGE SCALE GENOMIC DNA]</scope>
    <source>
        <strain evidence="2 3">Hd-rR</strain>
    </source>
</reference>
<sequence length="340" mass="39300">TINAPVPPPPICHPSLFFLPFLFRPYVPANMDPKTAQEFQAQVEGAFHNYDMRMAEFTSSLREITEKLSAMCISLRTPPPITVQPVNEIKINPPDKYDGNPASCRTFLCQCEINFSLQESAFSSERSKVAYVISLLTGRAAQWATAEWARDSVICSSYRQFSKELKALFDPVKPHREAARQLTKIRQGTETADEYIIRFRTIACNSAWNEEALYDMFYEGLSERVKDELAARELPRRINDLMSLAARIDRRIQERGRERHRNSLNPRVYHEPQCRFSPKPSLISGSNMEEPMQLGRTQLSKEERDRRFQQNLCFYCAAPDHRIENCPVKGLAPHERRRRV</sequence>
<dbReference type="Proteomes" id="UP000001038">
    <property type="component" value="Chromosome 6"/>
</dbReference>
<dbReference type="Ensembl" id="ENSORLT00000038677.1">
    <property type="protein sequence ID" value="ENSORLP00000042969.1"/>
    <property type="gene ID" value="ENSORLG00000029905.1"/>
</dbReference>
<name>A0A3B3IGM8_ORYLA</name>
<organism evidence="2 3">
    <name type="scientific">Oryzias latipes</name>
    <name type="common">Japanese rice fish</name>
    <name type="synonym">Japanese killifish</name>
    <dbReference type="NCBI Taxonomy" id="8090"/>
    <lineage>
        <taxon>Eukaryota</taxon>
        <taxon>Metazoa</taxon>
        <taxon>Chordata</taxon>
        <taxon>Craniata</taxon>
        <taxon>Vertebrata</taxon>
        <taxon>Euteleostomi</taxon>
        <taxon>Actinopterygii</taxon>
        <taxon>Neopterygii</taxon>
        <taxon>Teleostei</taxon>
        <taxon>Neoteleostei</taxon>
        <taxon>Acanthomorphata</taxon>
        <taxon>Ovalentaria</taxon>
        <taxon>Atherinomorphae</taxon>
        <taxon>Beloniformes</taxon>
        <taxon>Adrianichthyidae</taxon>
        <taxon>Oryziinae</taxon>
        <taxon>Oryzias</taxon>
    </lineage>
</organism>
<dbReference type="InterPro" id="IPR032567">
    <property type="entry name" value="RTL1-rel"/>
</dbReference>
<evidence type="ECO:0000259" key="1">
    <source>
        <dbReference type="Pfam" id="PF03732"/>
    </source>
</evidence>
<dbReference type="GeneTree" id="ENSGT00950000183173"/>
<reference evidence="2" key="3">
    <citation type="submission" date="2025-09" db="UniProtKB">
        <authorList>
            <consortium name="Ensembl"/>
        </authorList>
    </citation>
    <scope>IDENTIFICATION</scope>
    <source>
        <strain evidence="2">Hd-rR</strain>
    </source>
</reference>
<dbReference type="AlphaFoldDB" id="A0A3B3IGM8"/>
<dbReference type="InParanoid" id="A0A3B3IGM8"/>
<reference evidence="2" key="2">
    <citation type="submission" date="2025-08" db="UniProtKB">
        <authorList>
            <consortium name="Ensembl"/>
        </authorList>
    </citation>
    <scope>IDENTIFICATION</scope>
    <source>
        <strain evidence="2">Hd-rR</strain>
    </source>
</reference>
<evidence type="ECO:0000313" key="3">
    <source>
        <dbReference type="Proteomes" id="UP000001038"/>
    </source>
</evidence>
<evidence type="ECO:0000313" key="2">
    <source>
        <dbReference type="Ensembl" id="ENSORLP00000042969.1"/>
    </source>
</evidence>
<proteinExistence type="predicted"/>
<dbReference type="PANTHER" id="PTHR15503:SF36">
    <property type="entry name" value="RETROTRANSPOSON GAG-LIKE PROTEIN 5"/>
    <property type="match status" value="1"/>
</dbReference>
<accession>A0A3B3IGM8</accession>
<dbReference type="InterPro" id="IPR005162">
    <property type="entry name" value="Retrotrans_gag_dom"/>
</dbReference>
<keyword evidence="3" id="KW-1185">Reference proteome</keyword>
<dbReference type="Pfam" id="PF03732">
    <property type="entry name" value="Retrotrans_gag"/>
    <property type="match status" value="1"/>
</dbReference>
<feature type="domain" description="Retrotransposon gag" evidence="1">
    <location>
        <begin position="132"/>
        <end position="222"/>
    </location>
</feature>
<protein>
    <recommendedName>
        <fullName evidence="1">Retrotransposon gag domain-containing protein</fullName>
    </recommendedName>
</protein>